<dbReference type="Gene3D" id="3.80.10.10">
    <property type="entry name" value="Ribonuclease Inhibitor"/>
    <property type="match status" value="1"/>
</dbReference>
<sequence length="202" mass="22811">CFRMLSRVRTSITEHNFFGLRWIIDKFNDLDVERIREIGADRACAEWILRCGGTVKFDDGKPEISDYNQLAQQTAQKSGTLNEKKIFLNQVHAVKACVTARGCRHFEGLSRLNDVVFIGCKNLEDDGINVMVQNVGSSLRTVEVANCRLLTQDGLRHLGKCGSLSSVILYDLPRVKNWDKLLEDLKSNLPMDCHIAGFPVKK</sequence>
<comment type="caution">
    <text evidence="1">The sequence shown here is derived from an EMBL/GenBank/DDBJ whole genome shotgun (WGS) entry which is preliminary data.</text>
</comment>
<reference evidence="2" key="1">
    <citation type="submission" date="2022-10" db="EMBL/GenBank/DDBJ databases">
        <title>Genome assembly of Pristionchus species.</title>
        <authorList>
            <person name="Yoshida K."/>
            <person name="Sommer R.J."/>
        </authorList>
    </citation>
    <scope>NUCLEOTIDE SEQUENCE [LARGE SCALE GENOMIC DNA]</scope>
    <source>
        <strain evidence="2">RS5460</strain>
    </source>
</reference>
<dbReference type="AlphaFoldDB" id="A0AAN5ICD9"/>
<accession>A0AAN5ICD9</accession>
<proteinExistence type="predicted"/>
<dbReference type="Proteomes" id="UP001328107">
    <property type="component" value="Unassembled WGS sequence"/>
</dbReference>
<organism evidence="1 2">
    <name type="scientific">Pristionchus mayeri</name>
    <dbReference type="NCBI Taxonomy" id="1317129"/>
    <lineage>
        <taxon>Eukaryota</taxon>
        <taxon>Metazoa</taxon>
        <taxon>Ecdysozoa</taxon>
        <taxon>Nematoda</taxon>
        <taxon>Chromadorea</taxon>
        <taxon>Rhabditida</taxon>
        <taxon>Rhabditina</taxon>
        <taxon>Diplogasteromorpha</taxon>
        <taxon>Diplogasteroidea</taxon>
        <taxon>Neodiplogasteridae</taxon>
        <taxon>Pristionchus</taxon>
    </lineage>
</organism>
<feature type="non-terminal residue" evidence="1">
    <location>
        <position position="1"/>
    </location>
</feature>
<protein>
    <recommendedName>
        <fullName evidence="3">ATP synthase subunit s, mitochondrial</fullName>
    </recommendedName>
</protein>
<evidence type="ECO:0000313" key="2">
    <source>
        <dbReference type="Proteomes" id="UP001328107"/>
    </source>
</evidence>
<dbReference type="SUPFAM" id="SSF52047">
    <property type="entry name" value="RNI-like"/>
    <property type="match status" value="1"/>
</dbReference>
<dbReference type="EMBL" id="BTRK01000006">
    <property type="protein sequence ID" value="GMR58995.1"/>
    <property type="molecule type" value="Genomic_DNA"/>
</dbReference>
<dbReference type="InterPro" id="IPR006553">
    <property type="entry name" value="Leu-rich_rpt_Cys-con_subtyp"/>
</dbReference>
<gene>
    <name evidence="1" type="ORF">PMAYCL1PPCAC_29190</name>
</gene>
<dbReference type="SMART" id="SM00367">
    <property type="entry name" value="LRR_CC"/>
    <property type="match status" value="2"/>
</dbReference>
<evidence type="ECO:0008006" key="3">
    <source>
        <dbReference type="Google" id="ProtNLM"/>
    </source>
</evidence>
<evidence type="ECO:0000313" key="1">
    <source>
        <dbReference type="EMBL" id="GMR58995.1"/>
    </source>
</evidence>
<name>A0AAN5ICD9_9BILA</name>
<keyword evidence="2" id="KW-1185">Reference proteome</keyword>
<dbReference type="InterPro" id="IPR032675">
    <property type="entry name" value="LRR_dom_sf"/>
</dbReference>